<comment type="cofactor">
    <cofactor evidence="1 6">
        <name>Mg(2+)</name>
        <dbReference type="ChEBI" id="CHEBI:18420"/>
    </cofactor>
</comment>
<evidence type="ECO:0000313" key="7">
    <source>
        <dbReference type="EMBL" id="GFP52493.1"/>
    </source>
</evidence>
<feature type="binding site" evidence="6">
    <location>
        <position position="146"/>
    </location>
    <ligand>
        <name>Mg(2+)</name>
        <dbReference type="ChEBI" id="CHEBI:18420"/>
        <label>1</label>
        <note>catalytic</note>
    </ligand>
</feature>
<comment type="similarity">
    <text evidence="2">Belongs to the inositol monophosphatase superfamily.</text>
</comment>
<organism evidence="7 8">
    <name type="scientific">Trichoderma asperellum</name>
    <name type="common">Filamentous fungus</name>
    <dbReference type="NCBI Taxonomy" id="101201"/>
    <lineage>
        <taxon>Eukaryota</taxon>
        <taxon>Fungi</taxon>
        <taxon>Dikarya</taxon>
        <taxon>Ascomycota</taxon>
        <taxon>Pezizomycotina</taxon>
        <taxon>Sordariomycetes</taxon>
        <taxon>Hypocreomycetidae</taxon>
        <taxon>Hypocreales</taxon>
        <taxon>Hypocreaceae</taxon>
        <taxon>Trichoderma</taxon>
    </lineage>
</organism>
<evidence type="ECO:0000256" key="5">
    <source>
        <dbReference type="ARBA" id="ARBA00022842"/>
    </source>
</evidence>
<dbReference type="PROSITE" id="PS00629">
    <property type="entry name" value="IMP_1"/>
    <property type="match status" value="1"/>
</dbReference>
<keyword evidence="3 6" id="KW-0479">Metal-binding</keyword>
<evidence type="ECO:0000313" key="8">
    <source>
        <dbReference type="Proteomes" id="UP000517252"/>
    </source>
</evidence>
<keyword evidence="5 6" id="KW-0460">Magnesium</keyword>
<dbReference type="PANTHER" id="PTHR43200:SF2">
    <property type="entry name" value="3'(2'),5'-BISPHOSPHATE NUCLEOTIDASE"/>
    <property type="match status" value="1"/>
</dbReference>
<dbReference type="InterPro" id="IPR000760">
    <property type="entry name" value="Inositol_monophosphatase-like"/>
</dbReference>
<dbReference type="SUPFAM" id="SSF56655">
    <property type="entry name" value="Carbohydrate phosphatase"/>
    <property type="match status" value="1"/>
</dbReference>
<protein>
    <submittedName>
        <fullName evidence="7">3'(2'),5'-bisphosphate nucleotidase</fullName>
    </submittedName>
</protein>
<sequence length="379" mass="41489">MDQHSLPFTRYIAELAVLRAAVLTKRFMTRVSGIAKDDASPVTLADFGAQALIMVALRGFFPHDGFVGEEDAAVLRANDKLRTTVFKLANAVSRDFREVEWRSANAHSVDATLPALESEEQLLELLDLAGRGATAPRGRFWVMDPLDGTAAFLRGQQYAVSLALIEDGREVLGVVCYPNLSLEYGSVVSEIATDRLGHGIMLSAIRGEGAEYRRLPLDYSLGLGEILGRFTVPAKYEDLRLVDSTASKSNRLDLVEGVARQLGAVPFPGIDIYSSHARYAAMMIGEGEGSHVMIRIPVGKRGDPSKSYIWDHAGSQLVYTERGGKITDLEGKDIDFGAGKTLAANWGIVAAPEVVHERILRLVQEWIARDVEMNDVYDP</sequence>
<dbReference type="Pfam" id="PF00459">
    <property type="entry name" value="Inositol_P"/>
    <property type="match status" value="1"/>
</dbReference>
<dbReference type="GO" id="GO:0046872">
    <property type="term" value="F:metal ion binding"/>
    <property type="evidence" value="ECO:0007669"/>
    <property type="project" value="UniProtKB-KW"/>
</dbReference>
<evidence type="ECO:0000256" key="3">
    <source>
        <dbReference type="ARBA" id="ARBA00022723"/>
    </source>
</evidence>
<name>A0A6V8QPT8_TRIAP</name>
<keyword evidence="4" id="KW-0378">Hydrolase</keyword>
<accession>A0A6V8QPT8</accession>
<dbReference type="InterPro" id="IPR020583">
    <property type="entry name" value="Inositol_monoP_metal-BS"/>
</dbReference>
<gene>
    <name evidence="7" type="ORF">TASIC1_0001064500</name>
</gene>
<dbReference type="CDD" id="cd01517">
    <property type="entry name" value="PAP_phosphatase"/>
    <property type="match status" value="1"/>
</dbReference>
<dbReference type="Proteomes" id="UP000517252">
    <property type="component" value="Unassembled WGS sequence"/>
</dbReference>
<dbReference type="EMBL" id="BLZH01000001">
    <property type="protein sequence ID" value="GFP52493.1"/>
    <property type="molecule type" value="Genomic_DNA"/>
</dbReference>
<evidence type="ECO:0000256" key="1">
    <source>
        <dbReference type="ARBA" id="ARBA00001946"/>
    </source>
</evidence>
<dbReference type="GO" id="GO:0008441">
    <property type="term" value="F:3'(2'),5'-bisphosphate nucleotidase activity"/>
    <property type="evidence" value="ECO:0007669"/>
    <property type="project" value="TreeGrafter"/>
</dbReference>
<feature type="binding site" evidence="6">
    <location>
        <position position="69"/>
    </location>
    <ligand>
        <name>Mg(2+)</name>
        <dbReference type="ChEBI" id="CHEBI:18420"/>
        <label>1</label>
        <note>catalytic</note>
    </ligand>
</feature>
<dbReference type="OrthoDB" id="411145at2759"/>
<dbReference type="InterPro" id="IPR051090">
    <property type="entry name" value="Inositol_monoP_superfamily"/>
</dbReference>
<dbReference type="GO" id="GO:0000103">
    <property type="term" value="P:sulfate assimilation"/>
    <property type="evidence" value="ECO:0007669"/>
    <property type="project" value="TreeGrafter"/>
</dbReference>
<reference evidence="7 8" key="1">
    <citation type="submission" date="2020-07" db="EMBL/GenBank/DDBJ databases">
        <title>Trichoderma asperellum IC-1 whole genome shotgun sequence.</title>
        <authorList>
            <person name="Kanamasa S."/>
            <person name="Takahashi H."/>
        </authorList>
    </citation>
    <scope>NUCLEOTIDE SEQUENCE [LARGE SCALE GENOMIC DNA]</scope>
    <source>
        <strain evidence="7 8">IC-1</strain>
    </source>
</reference>
<proteinExistence type="inferred from homology"/>
<dbReference type="Gene3D" id="3.30.540.10">
    <property type="entry name" value="Fructose-1,6-Bisphosphatase, subunit A, domain 1"/>
    <property type="match status" value="1"/>
</dbReference>
<evidence type="ECO:0000256" key="6">
    <source>
        <dbReference type="PIRSR" id="PIRSR600760-2"/>
    </source>
</evidence>
<dbReference type="PANTHER" id="PTHR43200">
    <property type="entry name" value="PHOSPHATASE"/>
    <property type="match status" value="1"/>
</dbReference>
<dbReference type="Gene3D" id="3.40.190.80">
    <property type="match status" value="1"/>
</dbReference>
<feature type="binding site" evidence="6">
    <location>
        <position position="311"/>
    </location>
    <ligand>
        <name>Mg(2+)</name>
        <dbReference type="ChEBI" id="CHEBI:18420"/>
        <label>1</label>
        <note>catalytic</note>
    </ligand>
</feature>
<comment type="caution">
    <text evidence="7">The sequence shown here is derived from an EMBL/GenBank/DDBJ whole genome shotgun (WGS) entry which is preliminary data.</text>
</comment>
<feature type="binding site" evidence="6">
    <location>
        <position position="144"/>
    </location>
    <ligand>
        <name>Mg(2+)</name>
        <dbReference type="ChEBI" id="CHEBI:18420"/>
        <label>1</label>
        <note>catalytic</note>
    </ligand>
</feature>
<dbReference type="AlphaFoldDB" id="A0A6V8QPT8"/>
<evidence type="ECO:0000256" key="4">
    <source>
        <dbReference type="ARBA" id="ARBA00022801"/>
    </source>
</evidence>
<feature type="binding site" evidence="6">
    <location>
        <position position="147"/>
    </location>
    <ligand>
        <name>Mg(2+)</name>
        <dbReference type="ChEBI" id="CHEBI:18420"/>
        <label>1</label>
        <note>catalytic</note>
    </ligand>
</feature>
<evidence type="ECO:0000256" key="2">
    <source>
        <dbReference type="ARBA" id="ARBA00009759"/>
    </source>
</evidence>